<feature type="compositionally biased region" description="Pro residues" evidence="1">
    <location>
        <begin position="135"/>
        <end position="147"/>
    </location>
</feature>
<organism evidence="3 4">
    <name type="scientific">Globodera pallida</name>
    <name type="common">Potato cyst nematode worm</name>
    <name type="synonym">Heterodera pallida</name>
    <dbReference type="NCBI Taxonomy" id="36090"/>
    <lineage>
        <taxon>Eukaryota</taxon>
        <taxon>Metazoa</taxon>
        <taxon>Ecdysozoa</taxon>
        <taxon>Nematoda</taxon>
        <taxon>Chromadorea</taxon>
        <taxon>Rhabditida</taxon>
        <taxon>Tylenchina</taxon>
        <taxon>Tylenchomorpha</taxon>
        <taxon>Tylenchoidea</taxon>
        <taxon>Heteroderidae</taxon>
        <taxon>Heteroderinae</taxon>
        <taxon>Globodera</taxon>
    </lineage>
</organism>
<dbReference type="InterPro" id="IPR011993">
    <property type="entry name" value="PH-like_dom_sf"/>
</dbReference>
<feature type="compositionally biased region" description="Low complexity" evidence="1">
    <location>
        <begin position="167"/>
        <end position="184"/>
    </location>
</feature>
<dbReference type="InterPro" id="IPR000697">
    <property type="entry name" value="WH1/EVH1_dom"/>
</dbReference>
<dbReference type="InterPro" id="IPR038023">
    <property type="entry name" value="VASP_sf"/>
</dbReference>
<feature type="compositionally biased region" description="Polar residues" evidence="1">
    <location>
        <begin position="268"/>
        <end position="290"/>
    </location>
</feature>
<feature type="domain" description="WH1" evidence="2">
    <location>
        <begin position="1"/>
        <end position="106"/>
    </location>
</feature>
<dbReference type="PANTHER" id="PTHR11202">
    <property type="entry name" value="SPROUTY-RELATED, EVH1 DOMAIN-CONTAINING PROTEIN FAMILY MEMBER"/>
    <property type="match status" value="1"/>
</dbReference>
<name>A0A183C5Z9_GLOPA</name>
<dbReference type="PROSITE" id="PS50229">
    <property type="entry name" value="WH1"/>
    <property type="match status" value="1"/>
</dbReference>
<dbReference type="PANTHER" id="PTHR11202:SF22">
    <property type="entry name" value="PROTEIN ENABLED"/>
    <property type="match status" value="1"/>
</dbReference>
<evidence type="ECO:0000313" key="4">
    <source>
        <dbReference type="WBParaSite" id="GPLIN_000829400"/>
    </source>
</evidence>
<feature type="region of interest" description="Disordered" evidence="1">
    <location>
        <begin position="108"/>
        <end position="222"/>
    </location>
</feature>
<dbReference type="AlphaFoldDB" id="A0A183C5Z9"/>
<accession>A0A183C5Z9</accession>
<protein>
    <submittedName>
        <fullName evidence="4">WH1 domain-containing protein</fullName>
    </submittedName>
</protein>
<dbReference type="GO" id="GO:0017124">
    <property type="term" value="F:SH3 domain binding"/>
    <property type="evidence" value="ECO:0007669"/>
    <property type="project" value="TreeGrafter"/>
</dbReference>
<feature type="compositionally biased region" description="Polar residues" evidence="1">
    <location>
        <begin position="207"/>
        <end position="222"/>
    </location>
</feature>
<proteinExistence type="predicted"/>
<evidence type="ECO:0000256" key="1">
    <source>
        <dbReference type="SAM" id="MobiDB-lite"/>
    </source>
</evidence>
<evidence type="ECO:0000313" key="3">
    <source>
        <dbReference type="Proteomes" id="UP000050741"/>
    </source>
</evidence>
<sequence length="342" mass="37576">MFYDGSQWIRPDIINGLQNIPDSQHLSNIQLVRSNADLVFRIIAIRNRDNKRLFNQHIFHRLKYKEATPSFHQWRNEHKQVIGLNFTNEQDAKMFHEAVKQVMDNIVPLMPTPQPSNSNNSMLQPQQQKTAPLVGVPPPPPPPPPPDLKSLLAGKHQNRNGVPKRTVSPSNSVGSSNGSASVSSKFQSQDLISELSDRLSKRKMTVEASTSANGTQNRLNAQQTVSVNNVKGASIIASYGRNPSVSSLSSQDDANVGGTGGTVGIVSSAPSSTSKATNGQTSAEQNNNVNDETRATAPITPNDLDRMKAELIEQFAKELQNLKRELTQTIRDEVNNMSGDRR</sequence>
<dbReference type="Gene3D" id="1.20.5.1160">
    <property type="entry name" value="Vasodilator-stimulated phosphoprotein"/>
    <property type="match status" value="1"/>
</dbReference>
<dbReference type="SUPFAM" id="SSF118370">
    <property type="entry name" value="Vasodilator-stimulated phosphoprotein, VASP, tetramerisation domain"/>
    <property type="match status" value="1"/>
</dbReference>
<feature type="compositionally biased region" description="Polar residues" evidence="1">
    <location>
        <begin position="115"/>
        <end position="130"/>
    </location>
</feature>
<dbReference type="Gene3D" id="2.30.29.30">
    <property type="entry name" value="Pleckstrin-homology domain (PH domain)/Phosphotyrosine-binding domain (PTB)"/>
    <property type="match status" value="1"/>
</dbReference>
<reference evidence="4" key="2">
    <citation type="submission" date="2016-06" db="UniProtKB">
        <authorList>
            <consortium name="WormBaseParasite"/>
        </authorList>
    </citation>
    <scope>IDENTIFICATION</scope>
</reference>
<reference evidence="3" key="1">
    <citation type="submission" date="2014-05" db="EMBL/GenBank/DDBJ databases">
        <title>The genome and life-stage specific transcriptomes of Globodera pallida elucidate key aspects of plant parasitism by a cyst nematode.</title>
        <authorList>
            <person name="Cotton J.A."/>
            <person name="Lilley C.J."/>
            <person name="Jones L.M."/>
            <person name="Kikuchi T."/>
            <person name="Reid A.J."/>
            <person name="Thorpe P."/>
            <person name="Tsai I.J."/>
            <person name="Beasley H."/>
            <person name="Blok V."/>
            <person name="Cock P.J.A."/>
            <person name="Van den Akker S.E."/>
            <person name="Holroyd N."/>
            <person name="Hunt M."/>
            <person name="Mantelin S."/>
            <person name="Naghra H."/>
            <person name="Pain A."/>
            <person name="Palomares-Rius J.E."/>
            <person name="Zarowiecki M."/>
            <person name="Berriman M."/>
            <person name="Jones J.T."/>
            <person name="Urwin P.E."/>
        </authorList>
    </citation>
    <scope>NUCLEOTIDE SEQUENCE [LARGE SCALE GENOMIC DNA]</scope>
    <source>
        <strain evidence="3">Lindley</strain>
    </source>
</reference>
<keyword evidence="3" id="KW-1185">Reference proteome</keyword>
<feature type="region of interest" description="Disordered" evidence="1">
    <location>
        <begin position="266"/>
        <end position="302"/>
    </location>
</feature>
<evidence type="ECO:0000259" key="2">
    <source>
        <dbReference type="PROSITE" id="PS50229"/>
    </source>
</evidence>
<dbReference type="Pfam" id="PF00568">
    <property type="entry name" value="WH1"/>
    <property type="match status" value="1"/>
</dbReference>
<dbReference type="SMART" id="SM00461">
    <property type="entry name" value="WH1"/>
    <property type="match status" value="1"/>
</dbReference>
<dbReference type="WBParaSite" id="GPLIN_000829400">
    <property type="protein sequence ID" value="GPLIN_000829400"/>
    <property type="gene ID" value="GPLIN_000829400"/>
</dbReference>
<dbReference type="SUPFAM" id="SSF50729">
    <property type="entry name" value="PH domain-like"/>
    <property type="match status" value="1"/>
</dbReference>
<dbReference type="Proteomes" id="UP000050741">
    <property type="component" value="Unassembled WGS sequence"/>
</dbReference>